<dbReference type="Gene3D" id="3.40.630.30">
    <property type="match status" value="1"/>
</dbReference>
<comment type="caution">
    <text evidence="2">The sequence shown here is derived from an EMBL/GenBank/DDBJ whole genome shotgun (WGS) entry which is preliminary data.</text>
</comment>
<keyword evidence="2" id="KW-0808">Transferase</keyword>
<feature type="domain" description="N-acetyltransferase" evidence="1">
    <location>
        <begin position="15"/>
        <end position="168"/>
    </location>
</feature>
<dbReference type="PROSITE" id="PS51186">
    <property type="entry name" value="GNAT"/>
    <property type="match status" value="1"/>
</dbReference>
<dbReference type="eggNOG" id="COG3981">
    <property type="taxonomic scope" value="Bacteria"/>
</dbReference>
<keyword evidence="3" id="KW-1185">Reference proteome</keyword>
<dbReference type="SUPFAM" id="SSF55729">
    <property type="entry name" value="Acyl-CoA N-acyltransferases (Nat)"/>
    <property type="match status" value="1"/>
</dbReference>
<dbReference type="GO" id="GO:0016747">
    <property type="term" value="F:acyltransferase activity, transferring groups other than amino-acyl groups"/>
    <property type="evidence" value="ECO:0007669"/>
    <property type="project" value="InterPro"/>
</dbReference>
<evidence type="ECO:0000313" key="3">
    <source>
        <dbReference type="Proteomes" id="UP000029067"/>
    </source>
</evidence>
<dbReference type="CDD" id="cd04301">
    <property type="entry name" value="NAT_SF"/>
    <property type="match status" value="1"/>
</dbReference>
<dbReference type="InterPro" id="IPR016181">
    <property type="entry name" value="Acyl_CoA_acyltransferase"/>
</dbReference>
<sequence length="169" mass="18480">MTTITLTLPQHDHEGQVMAARESLLADGADDGTAGLLGCATYRDWLDFEGHGRRDYGDGYVPSTTWLATLPDGTVVGFLDLRHELSDYLLRVGGHIGYSVLPTYRRRGYAKAMLAAAKDEARAIGIGRLLVTCHDGNVGSERTILDNGGQLENTVKDGDETVKRFWIDL</sequence>
<dbReference type="EMBL" id="JGYV01000004">
    <property type="protein sequence ID" value="KFI64547.1"/>
    <property type="molecule type" value="Genomic_DNA"/>
</dbReference>
<dbReference type="PANTHER" id="PTHR39173">
    <property type="entry name" value="ACETYLTRANSFERASE"/>
    <property type="match status" value="1"/>
</dbReference>
<reference evidence="2 3" key="1">
    <citation type="submission" date="2014-03" db="EMBL/GenBank/DDBJ databases">
        <title>Genomics of Bifidobacteria.</title>
        <authorList>
            <person name="Ventura M."/>
            <person name="Milani C."/>
            <person name="Lugli G.A."/>
        </authorList>
    </citation>
    <scope>NUCLEOTIDE SEQUENCE [LARGE SCALE GENOMIC DNA]</scope>
    <source>
        <strain evidence="2 3">LMG 10738</strain>
    </source>
</reference>
<gene>
    <name evidence="2" type="ORF">BCUN_1997</name>
</gene>
<dbReference type="Proteomes" id="UP000029067">
    <property type="component" value="Unassembled WGS sequence"/>
</dbReference>
<dbReference type="Pfam" id="PF00583">
    <property type="entry name" value="Acetyltransf_1"/>
    <property type="match status" value="1"/>
</dbReference>
<proteinExistence type="predicted"/>
<dbReference type="PANTHER" id="PTHR39173:SF1">
    <property type="entry name" value="ACETYLTRANSFERASE"/>
    <property type="match status" value="1"/>
</dbReference>
<dbReference type="RefSeq" id="WP_033516982.1">
    <property type="nucleotide sequence ID" value="NZ_JGYV01000004.1"/>
</dbReference>
<organism evidence="2 3">
    <name type="scientific">Bifidobacterium cuniculi</name>
    <dbReference type="NCBI Taxonomy" id="1688"/>
    <lineage>
        <taxon>Bacteria</taxon>
        <taxon>Bacillati</taxon>
        <taxon>Actinomycetota</taxon>
        <taxon>Actinomycetes</taxon>
        <taxon>Bifidobacteriales</taxon>
        <taxon>Bifidobacteriaceae</taxon>
        <taxon>Bifidobacterium</taxon>
    </lineage>
</organism>
<protein>
    <submittedName>
        <fullName evidence="2">Acetyltransferase</fullName>
    </submittedName>
</protein>
<accession>A0A087B0J7</accession>
<evidence type="ECO:0000259" key="1">
    <source>
        <dbReference type="PROSITE" id="PS51186"/>
    </source>
</evidence>
<evidence type="ECO:0000313" key="2">
    <source>
        <dbReference type="EMBL" id="KFI64547.1"/>
    </source>
</evidence>
<dbReference type="InterPro" id="IPR000182">
    <property type="entry name" value="GNAT_dom"/>
</dbReference>
<dbReference type="AlphaFoldDB" id="A0A087B0J7"/>
<dbReference type="OrthoDB" id="9797989at2"/>
<name>A0A087B0J7_9BIFI</name>